<dbReference type="Gene3D" id="3.90.550.10">
    <property type="entry name" value="Spore Coat Polysaccharide Biosynthesis Protein SpsA, Chain A"/>
    <property type="match status" value="1"/>
</dbReference>
<evidence type="ECO:0000313" key="1">
    <source>
        <dbReference type="EMBL" id="MDM8144870.1"/>
    </source>
</evidence>
<reference evidence="1 2" key="1">
    <citation type="submission" date="2023-06" db="EMBL/GenBank/DDBJ databases">
        <authorList>
            <person name="Zeman M."/>
            <person name="Kubasova T."/>
            <person name="Jahodarova E."/>
            <person name="Nykrynova M."/>
            <person name="Rychlik I."/>
        </authorList>
    </citation>
    <scope>NUCLEOTIDE SEQUENCE [LARGE SCALE GENOMIC DNA]</scope>
    <source>
        <strain evidence="1 2">ET4</strain>
    </source>
</reference>
<proteinExistence type="predicted"/>
<accession>A0ABT7U2W4</accession>
<dbReference type="Proteomes" id="UP001228403">
    <property type="component" value="Unassembled WGS sequence"/>
</dbReference>
<keyword evidence="2" id="KW-1185">Reference proteome</keyword>
<dbReference type="InterPro" id="IPR029044">
    <property type="entry name" value="Nucleotide-diphossugar_trans"/>
</dbReference>
<dbReference type="EMBL" id="JAUDCF010000003">
    <property type="protein sequence ID" value="MDM8144870.1"/>
    <property type="molecule type" value="Genomic_DNA"/>
</dbReference>
<sequence>MSSNLKPWKNDVNVLIIFFVRNEVLEKTFDSVRQARPRRLLLWQDGPREGRIDDLKGIEQCRKIVENIDWDCEVYRNYQTRNWGCDPSTFYSHKWAFSVVDTCIILEDDCCPSQSFYPYCEELLKRYKDDFRINRICGMCNIANYESPYDYLFSRAGSGPGFATWKRVADLWDEQYSFLDDEFAMRKFIALEQSKDDSYVKMCHAHRNSGKPHWETIWSFASVLNNQLVIIPTKNLIHNIGIGTKNSAHSDTILEKIHPSLRQITYQQSYDLEFPIKHPKYVFEDIEYQRQRMHILGRDNYINSLWVKSKVLIWRLTHGDLERMLKKILNRFYK</sequence>
<dbReference type="SUPFAM" id="SSF53448">
    <property type="entry name" value="Nucleotide-diphospho-sugar transferases"/>
    <property type="match status" value="1"/>
</dbReference>
<evidence type="ECO:0000313" key="2">
    <source>
        <dbReference type="Proteomes" id="UP001228403"/>
    </source>
</evidence>
<name>A0ABT7U2W4_9BACE</name>
<comment type="caution">
    <text evidence="1">The sequence shown here is derived from an EMBL/GenBank/DDBJ whole genome shotgun (WGS) entry which is preliminary data.</text>
</comment>
<protein>
    <submittedName>
        <fullName evidence="1">Hemolysin activation protein</fullName>
    </submittedName>
</protein>
<organism evidence="1 2">
    <name type="scientific">Bacteroides eggerthii</name>
    <dbReference type="NCBI Taxonomy" id="28111"/>
    <lineage>
        <taxon>Bacteria</taxon>
        <taxon>Pseudomonadati</taxon>
        <taxon>Bacteroidota</taxon>
        <taxon>Bacteroidia</taxon>
        <taxon>Bacteroidales</taxon>
        <taxon>Bacteroidaceae</taxon>
        <taxon>Bacteroides</taxon>
    </lineage>
</organism>
<reference evidence="2" key="2">
    <citation type="submission" date="2023-07" db="EMBL/GenBank/DDBJ databases">
        <title>Identification and characterization of horizontal gene transfer across gut microbiota members of farm animals based on homology search.</title>
        <authorList>
            <person name="Schwarzerova J."/>
            <person name="Nykrynova M."/>
            <person name="Jureckova K."/>
            <person name="Cejkova D."/>
            <person name="Rychlik I."/>
        </authorList>
    </citation>
    <scope>NUCLEOTIDE SEQUENCE [LARGE SCALE GENOMIC DNA]</scope>
    <source>
        <strain evidence="2">ET4</strain>
    </source>
</reference>
<gene>
    <name evidence="1" type="ORF">QUW02_02810</name>
</gene>